<dbReference type="EMBL" id="JBIHSN010000003">
    <property type="protein sequence ID" value="MFH0267125.1"/>
    <property type="molecule type" value="Genomic_DNA"/>
</dbReference>
<feature type="compositionally biased region" description="Basic residues" evidence="1">
    <location>
        <begin position="74"/>
        <end position="87"/>
    </location>
</feature>
<protein>
    <submittedName>
        <fullName evidence="4">IS66 family transposase</fullName>
    </submittedName>
</protein>
<dbReference type="Pfam" id="PF03050">
    <property type="entry name" value="DDE_Tnp_IS66"/>
    <property type="match status" value="1"/>
</dbReference>
<feature type="region of interest" description="Disordered" evidence="1">
    <location>
        <begin position="38"/>
        <end position="87"/>
    </location>
</feature>
<name>A0ABW7IZM5_9VIBR</name>
<feature type="compositionally biased region" description="Low complexity" evidence="1">
    <location>
        <begin position="43"/>
        <end position="54"/>
    </location>
</feature>
<accession>A0ABW7IZM5</accession>
<evidence type="ECO:0000259" key="3">
    <source>
        <dbReference type="Pfam" id="PF20042"/>
    </source>
</evidence>
<dbReference type="InterPro" id="IPR045618">
    <property type="entry name" value="DUF6444"/>
</dbReference>
<dbReference type="NCBIfam" id="NF033517">
    <property type="entry name" value="transpos_IS66"/>
    <property type="match status" value="1"/>
</dbReference>
<dbReference type="Proteomes" id="UP001607151">
    <property type="component" value="Unassembled WGS sequence"/>
</dbReference>
<dbReference type="RefSeq" id="WP_110410665.1">
    <property type="nucleotide sequence ID" value="NZ_AP018685.1"/>
</dbReference>
<gene>
    <name evidence="4" type="primary">tnpC</name>
    <name evidence="4" type="ORF">ACGRQ9_16905</name>
</gene>
<evidence type="ECO:0000313" key="4">
    <source>
        <dbReference type="EMBL" id="MFH0267125.1"/>
    </source>
</evidence>
<reference evidence="4 5" key="1">
    <citation type="submission" date="2024-10" db="EMBL/GenBank/DDBJ databases">
        <authorList>
            <person name="Yibar A."/>
            <person name="Saticioglu I.B."/>
            <person name="Duman M."/>
            <person name="Ajmi N."/>
            <person name="Gurler F."/>
            <person name="Ay H."/>
            <person name="Onuk E."/>
            <person name="Guler S."/>
            <person name="Romalde J.L."/>
        </authorList>
    </citation>
    <scope>NUCLEOTIDE SEQUENCE [LARGE SCALE GENOMIC DNA]</scope>
    <source>
        <strain evidence="4 5">14-MA-B</strain>
    </source>
</reference>
<feature type="domain" description="Transposase IS66 central" evidence="2">
    <location>
        <begin position="162"/>
        <end position="431"/>
    </location>
</feature>
<dbReference type="InterPro" id="IPR004291">
    <property type="entry name" value="Transposase_IS66_central"/>
</dbReference>
<keyword evidence="5" id="KW-1185">Reference proteome</keyword>
<comment type="caution">
    <text evidence="4">The sequence shown here is derived from an EMBL/GenBank/DDBJ whole genome shotgun (WGS) entry which is preliminary data.</text>
</comment>
<proteinExistence type="predicted"/>
<feature type="domain" description="DUF6444" evidence="3">
    <location>
        <begin position="12"/>
        <end position="86"/>
    </location>
</feature>
<evidence type="ECO:0000313" key="5">
    <source>
        <dbReference type="Proteomes" id="UP001607151"/>
    </source>
</evidence>
<feature type="compositionally biased region" description="Basic and acidic residues" evidence="1">
    <location>
        <begin position="55"/>
        <end position="66"/>
    </location>
</feature>
<sequence>MTRKKAPKYQDAPPKVSDLNEAKVLIDELWEQLRHYEDKLTTSSKNSSKSPSSDSPKDRHERKKNESSGGRNSRGAKKGHTGHQRKLSPLKDTDIIIDCFPDSCPCCEQSDIDVHDGPYYRHQVFDIPKPTVDITEYRLFSGQCRHCKEAVKAQKPDDASQGIIGPNLLSYIGVLAGQYHLSVRKIQSLLKEQLGTTFSVGAISEAQTKVASMLTPLHQAIKQALKKAPLIHADETSHHRNDEQSLRWCWLVASDDLVYEQILYSRSTSSAKKVIDEDYAGIVVSDQCPSYNWIAADRHQLCWAHVKRNLQQMADYSGGGHTAYIGRHLCLLTNAIFHTRHRYEQDELNYALYLRRMRRLQKSFDHWLSKGTDVMVKRYRGRCKLLLKHRESLWVFLKKVSIPLTNNEAERCIRGFVIQRKISFGTTSDAGDKFRSRIHTLIETCKKRGLSAMSVLSEIITAVVAKRPYPNIFDL</sequence>
<feature type="region of interest" description="Disordered" evidence="1">
    <location>
        <begin position="1"/>
        <end position="21"/>
    </location>
</feature>
<dbReference type="Pfam" id="PF20042">
    <property type="entry name" value="DUF6444"/>
    <property type="match status" value="1"/>
</dbReference>
<organism evidence="4 5">
    <name type="scientific">Vibrio rumoiensis</name>
    <dbReference type="NCBI Taxonomy" id="76258"/>
    <lineage>
        <taxon>Bacteria</taxon>
        <taxon>Pseudomonadati</taxon>
        <taxon>Pseudomonadota</taxon>
        <taxon>Gammaproteobacteria</taxon>
        <taxon>Vibrionales</taxon>
        <taxon>Vibrionaceae</taxon>
        <taxon>Vibrio</taxon>
    </lineage>
</organism>
<dbReference type="InterPro" id="IPR052344">
    <property type="entry name" value="Transposase-related"/>
</dbReference>
<dbReference type="PANTHER" id="PTHR33678:SF2">
    <property type="match status" value="1"/>
</dbReference>
<dbReference type="PANTHER" id="PTHR33678">
    <property type="entry name" value="BLL1576 PROTEIN"/>
    <property type="match status" value="1"/>
</dbReference>
<evidence type="ECO:0000259" key="2">
    <source>
        <dbReference type="Pfam" id="PF03050"/>
    </source>
</evidence>
<evidence type="ECO:0000256" key="1">
    <source>
        <dbReference type="SAM" id="MobiDB-lite"/>
    </source>
</evidence>